<dbReference type="InterPro" id="IPR019861">
    <property type="entry name" value="PorP/SprF_Bacteroidetes"/>
</dbReference>
<dbReference type="Pfam" id="PF11751">
    <property type="entry name" value="PorP_SprF"/>
    <property type="match status" value="1"/>
</dbReference>
<proteinExistence type="predicted"/>
<evidence type="ECO:0000313" key="2">
    <source>
        <dbReference type="Proteomes" id="UP000184420"/>
    </source>
</evidence>
<dbReference type="STRING" id="1419482.SAMN05444266_102577"/>
<sequence>MGRSLIKGLSAVVLYASVYLWPNNTAAQQNLQFSQYVFNMLAVNPAYAGYKEDLFANAIYRKQWVSFPGGPQTGGVSVDGALNSSRDARVGLGAQIMYDKLGPQDATSIYGMYSYRIPVNEDGDKRLCFGIGAGVTQYAIDGSVLVYNDDNDPSIPMGRASTWVPDARFGIYYYTPTWYVGASVMDLFSLYTDASRYYWKGYQYKTIRKTQHLYVNAGVMFNFSDNLKLKPSILIKEDFKGPTNVDLTALFLIADRLWVGGSYRTGVKLWSKPALDKNLEQLDAASAIVQFNVTQQLRIGYAYDLTISKMASYQSGSHELSIGYLFTGKRPRVTSPRYF</sequence>
<reference evidence="1 2" key="1">
    <citation type="submission" date="2016-11" db="EMBL/GenBank/DDBJ databases">
        <authorList>
            <person name="Jaros S."/>
            <person name="Januszkiewicz K."/>
            <person name="Wedrychowicz H."/>
        </authorList>
    </citation>
    <scope>NUCLEOTIDE SEQUENCE [LARGE SCALE GENOMIC DNA]</scope>
    <source>
        <strain evidence="1 2">DSM 27406</strain>
    </source>
</reference>
<name>A0A1M6Z1G3_9BACT</name>
<dbReference type="RefSeq" id="WP_073079426.1">
    <property type="nucleotide sequence ID" value="NZ_FRBL01000002.1"/>
</dbReference>
<accession>A0A1M6Z1G3</accession>
<organism evidence="1 2">
    <name type="scientific">Chitinophaga jiangningensis</name>
    <dbReference type="NCBI Taxonomy" id="1419482"/>
    <lineage>
        <taxon>Bacteria</taxon>
        <taxon>Pseudomonadati</taxon>
        <taxon>Bacteroidota</taxon>
        <taxon>Chitinophagia</taxon>
        <taxon>Chitinophagales</taxon>
        <taxon>Chitinophagaceae</taxon>
        <taxon>Chitinophaga</taxon>
    </lineage>
</organism>
<dbReference type="NCBIfam" id="TIGR03519">
    <property type="entry name" value="T9SS_PorP_fam"/>
    <property type="match status" value="1"/>
</dbReference>
<evidence type="ECO:0000313" key="1">
    <source>
        <dbReference type="EMBL" id="SHL24348.1"/>
    </source>
</evidence>
<dbReference type="AlphaFoldDB" id="A0A1M6Z1G3"/>
<dbReference type="EMBL" id="FRBL01000002">
    <property type="protein sequence ID" value="SHL24348.1"/>
    <property type="molecule type" value="Genomic_DNA"/>
</dbReference>
<dbReference type="OrthoDB" id="626665at2"/>
<gene>
    <name evidence="1" type="ORF">SAMN05444266_102577</name>
</gene>
<keyword evidence="2" id="KW-1185">Reference proteome</keyword>
<protein>
    <submittedName>
        <fullName evidence="1">Type IX secretion system membrane protein, PorP/SprF family</fullName>
    </submittedName>
</protein>
<dbReference type="Proteomes" id="UP000184420">
    <property type="component" value="Unassembled WGS sequence"/>
</dbReference>